<evidence type="ECO:0000313" key="1">
    <source>
        <dbReference type="EMBL" id="MRX76176.1"/>
    </source>
</evidence>
<dbReference type="RefSeq" id="WP_154280411.1">
    <property type="nucleotide sequence ID" value="NZ_JBHUJQ010000001.1"/>
</dbReference>
<keyword evidence="2" id="KW-1185">Reference proteome</keyword>
<accession>A0A7K0FZJ7</accession>
<gene>
    <name evidence="1" type="ORF">GJU39_08750</name>
</gene>
<proteinExistence type="predicted"/>
<evidence type="ECO:0000313" key="2">
    <source>
        <dbReference type="Proteomes" id="UP000487757"/>
    </source>
</evidence>
<dbReference type="AlphaFoldDB" id="A0A7K0FZJ7"/>
<reference evidence="1 2" key="1">
    <citation type="submission" date="2019-11" db="EMBL/GenBank/DDBJ databases">
        <title>Pedobacter petrophilus genome.</title>
        <authorList>
            <person name="Feldbauer M.J."/>
            <person name="Newman J.D."/>
        </authorList>
    </citation>
    <scope>NUCLEOTIDE SEQUENCE [LARGE SCALE GENOMIC DNA]</scope>
    <source>
        <strain evidence="1 2">LMG 29686</strain>
    </source>
</reference>
<sequence length="162" mass="17870">MSKNYLFPVLFILGFSSCNPVGKELTVLELANGEIVSAENVSLKKGDVVTIWTKVSTSSKDEGGAFQVKFNIESKGKSLLLDSLNLNAEDHVINSKKTEESYNQSSSTGDSTVHYTVHEYETESKKFTAPADGKYAFDFKLIDRSNNRSLFGGKMAIILRKS</sequence>
<protein>
    <submittedName>
        <fullName evidence="1">Uncharacterized protein</fullName>
    </submittedName>
</protein>
<name>A0A7K0FZJ7_9SPHI</name>
<organism evidence="1 2">
    <name type="scientific">Pedobacter petrophilus</name>
    <dbReference type="NCBI Taxonomy" id="1908241"/>
    <lineage>
        <taxon>Bacteria</taxon>
        <taxon>Pseudomonadati</taxon>
        <taxon>Bacteroidota</taxon>
        <taxon>Sphingobacteriia</taxon>
        <taxon>Sphingobacteriales</taxon>
        <taxon>Sphingobacteriaceae</taxon>
        <taxon>Pedobacter</taxon>
    </lineage>
</organism>
<dbReference type="OrthoDB" id="1258616at2"/>
<dbReference type="Proteomes" id="UP000487757">
    <property type="component" value="Unassembled WGS sequence"/>
</dbReference>
<dbReference type="PROSITE" id="PS51257">
    <property type="entry name" value="PROKAR_LIPOPROTEIN"/>
    <property type="match status" value="1"/>
</dbReference>
<comment type="caution">
    <text evidence="1">The sequence shown here is derived from an EMBL/GenBank/DDBJ whole genome shotgun (WGS) entry which is preliminary data.</text>
</comment>
<dbReference type="EMBL" id="WKKH01000010">
    <property type="protein sequence ID" value="MRX76176.1"/>
    <property type="molecule type" value="Genomic_DNA"/>
</dbReference>